<reference evidence="1" key="1">
    <citation type="submission" date="2020-04" db="EMBL/GenBank/DDBJ databases">
        <authorList>
            <person name="Neveu A P."/>
        </authorList>
    </citation>
    <scope>NUCLEOTIDE SEQUENCE</scope>
    <source>
        <tissue evidence="1">Whole embryo</tissue>
    </source>
</reference>
<organism evidence="1">
    <name type="scientific">Phallusia mammillata</name>
    <dbReference type="NCBI Taxonomy" id="59560"/>
    <lineage>
        <taxon>Eukaryota</taxon>
        <taxon>Metazoa</taxon>
        <taxon>Chordata</taxon>
        <taxon>Tunicata</taxon>
        <taxon>Ascidiacea</taxon>
        <taxon>Phlebobranchia</taxon>
        <taxon>Ascidiidae</taxon>
        <taxon>Phallusia</taxon>
    </lineage>
</organism>
<accession>A0A6F9DTX8</accession>
<evidence type="ECO:0000313" key="1">
    <source>
        <dbReference type="EMBL" id="CAB3266631.1"/>
    </source>
</evidence>
<dbReference type="AlphaFoldDB" id="A0A6F9DTX8"/>
<proteinExistence type="evidence at transcript level"/>
<gene>
    <name evidence="1" type="primary">Stab2-002</name>
</gene>
<name>A0A6F9DTX8_9ASCI</name>
<protein>
    <submittedName>
        <fullName evidence="1">Stabilin-2-like</fullName>
    </submittedName>
</protein>
<sequence length="120" mass="13364">MKYWTKLLKEAFHIKQSFFSDSYRLKDSDANVATKTESKSDGLQNQRLLKRKCFSGKGQLVCTPGGARAPFSASLAFFLYKQTRTAPIRFSSHARHVVQVCGRDASGKGAWSGTLFPVRG</sequence>
<dbReference type="EMBL" id="LR790769">
    <property type="protein sequence ID" value="CAB3266631.1"/>
    <property type="molecule type" value="mRNA"/>
</dbReference>